<dbReference type="HAMAP" id="MF_01365_B">
    <property type="entry name" value="Ribosomal_uL6_B"/>
    <property type="match status" value="1"/>
</dbReference>
<keyword evidence="2 6" id="KW-0699">rRNA-binding</keyword>
<comment type="similarity">
    <text evidence="1 6 7">Belongs to the universal ribosomal protein uL6 family.</text>
</comment>
<dbReference type="InterPro" id="IPR036789">
    <property type="entry name" value="Ribosomal_uL6-like_a/b-dom_sf"/>
</dbReference>
<dbReference type="GeneID" id="58106703"/>
<dbReference type="FunFam" id="3.90.930.12:FF:000001">
    <property type="entry name" value="50S ribosomal protein L6"/>
    <property type="match status" value="1"/>
</dbReference>
<evidence type="ECO:0000256" key="8">
    <source>
        <dbReference type="RuleBase" id="RU003870"/>
    </source>
</evidence>
<keyword evidence="5 6" id="KW-0687">Ribonucleoprotein</keyword>
<dbReference type="GO" id="GO:0019843">
    <property type="term" value="F:rRNA binding"/>
    <property type="evidence" value="ECO:0007669"/>
    <property type="project" value="UniProtKB-UniRule"/>
</dbReference>
<evidence type="ECO:0000313" key="14">
    <source>
        <dbReference type="Proteomes" id="UP000509636"/>
    </source>
</evidence>
<dbReference type="GO" id="GO:0002181">
    <property type="term" value="P:cytoplasmic translation"/>
    <property type="evidence" value="ECO:0007669"/>
    <property type="project" value="TreeGrafter"/>
</dbReference>
<evidence type="ECO:0000256" key="1">
    <source>
        <dbReference type="ARBA" id="ARBA00009356"/>
    </source>
</evidence>
<reference evidence="11 13" key="1">
    <citation type="journal article" date="2016" name="Front. Microbiol.">
        <title>Comprehensive Phylogenetic Analysis of Bovine Non-aureus Staphylococci Species Based on Whole-Genome Sequencing.</title>
        <authorList>
            <person name="Naushad S."/>
            <person name="Barkema H.W."/>
            <person name="Luby C."/>
            <person name="Condas L.A."/>
            <person name="Nobrega D.B."/>
            <person name="Carson D.A."/>
            <person name="De Buck J."/>
        </authorList>
    </citation>
    <scope>NUCLEOTIDE SEQUENCE [LARGE SCALE GENOMIC DNA]</scope>
    <source>
        <strain evidence="11 13">SNUC 5336</strain>
    </source>
</reference>
<evidence type="ECO:0000256" key="6">
    <source>
        <dbReference type="HAMAP-Rule" id="MF_01365"/>
    </source>
</evidence>
<dbReference type="EMBL" id="PZHX01000006">
    <property type="protein sequence ID" value="PTK31333.1"/>
    <property type="molecule type" value="Genomic_DNA"/>
</dbReference>
<dbReference type="PROSITE" id="PS00525">
    <property type="entry name" value="RIBOSOMAL_L6_1"/>
    <property type="match status" value="1"/>
</dbReference>
<dbReference type="Pfam" id="PF00347">
    <property type="entry name" value="Ribosomal_L6"/>
    <property type="match status" value="2"/>
</dbReference>
<dbReference type="Gene3D" id="3.90.930.12">
    <property type="entry name" value="Ribosomal protein L6, alpha-beta domain"/>
    <property type="match status" value="2"/>
</dbReference>
<evidence type="ECO:0000313" key="11">
    <source>
        <dbReference type="EMBL" id="PTK31333.1"/>
    </source>
</evidence>
<reference evidence="11" key="2">
    <citation type="submission" date="2018-03" db="EMBL/GenBank/DDBJ databases">
        <authorList>
            <person name="Naushad S."/>
        </authorList>
    </citation>
    <scope>NUCLEOTIDE SEQUENCE</scope>
    <source>
        <strain evidence="11">SNUC 5336</strain>
    </source>
</reference>
<dbReference type="FunFam" id="3.90.930.12:FF:000002">
    <property type="entry name" value="50S ribosomal protein L6"/>
    <property type="match status" value="1"/>
</dbReference>
<sequence>MSRVGKKIIDIPSDVTVTFDGQTATVKGPKGELTRTFDERMTFKQDENTLEVVRPTDSKEDRTVHGTTRALLNNMVQGVSQGFVKTLELVGVGYRAQMQGNDLVLNVGYSHPVEIKAEDGITFAVEKNTTVTVSGVSKEQVGAIASNIRSVRPPEPYKGKGIRYQGEYVRRKEGKTGK</sequence>
<name>A0A1L8Y7U5_STAHO</name>
<comment type="subunit">
    <text evidence="6">Part of the 50S ribosomal subunit.</text>
</comment>
<dbReference type="RefSeq" id="WP_002448579.1">
    <property type="nucleotide sequence ID" value="NZ_CABMJU010000060.1"/>
</dbReference>
<organism evidence="10 15">
    <name type="scientific">Staphylococcus hominis</name>
    <dbReference type="NCBI Taxonomy" id="1290"/>
    <lineage>
        <taxon>Bacteria</taxon>
        <taxon>Bacillati</taxon>
        <taxon>Bacillota</taxon>
        <taxon>Bacilli</taxon>
        <taxon>Bacillales</taxon>
        <taxon>Staphylococcaceae</taxon>
        <taxon>Staphylococcus</taxon>
    </lineage>
</organism>
<dbReference type="PRINTS" id="PR00059">
    <property type="entry name" value="RIBOSOMALL6"/>
</dbReference>
<reference evidence="12 14" key="3">
    <citation type="submission" date="2019-09" db="EMBL/GenBank/DDBJ databases">
        <title>FDA dAtabase for Regulatory Grade micrObial Sequences (FDA-ARGOS): Supporting development and validation of Infectious Disease Dx tests.</title>
        <authorList>
            <person name="Sciortino C."/>
            <person name="Tallon L."/>
            <person name="Sadzewicz L."/>
            <person name="Vavikolanu K."/>
            <person name="Mehta A."/>
            <person name="Aluvathingal J."/>
            <person name="Nadendla S."/>
            <person name="Nandy P."/>
            <person name="Geyer C."/>
            <person name="Yan Y."/>
            <person name="Sichtig H."/>
        </authorList>
    </citation>
    <scope>NUCLEOTIDE SEQUENCE [LARGE SCALE GENOMIC DNA]</scope>
    <source>
        <strain evidence="12 14">FDAARGOS_661</strain>
    </source>
</reference>
<keyword evidence="15" id="KW-1185">Reference proteome</keyword>
<accession>A0A1L8Y7U5</accession>
<evidence type="ECO:0000313" key="12">
    <source>
        <dbReference type="EMBL" id="QKQ28601.1"/>
    </source>
</evidence>
<dbReference type="AlphaFoldDB" id="A0A1L8Y7U5"/>
<dbReference type="Proteomes" id="UP000509636">
    <property type="component" value="Chromosome"/>
</dbReference>
<keyword evidence="3 6" id="KW-0694">RNA-binding</keyword>
<feature type="domain" description="Large ribosomal subunit protein uL6 alpha-beta" evidence="9">
    <location>
        <begin position="90"/>
        <end position="164"/>
    </location>
</feature>
<evidence type="ECO:0000259" key="9">
    <source>
        <dbReference type="Pfam" id="PF00347"/>
    </source>
</evidence>
<dbReference type="EMBL" id="JAGHKT020000002">
    <property type="protein sequence ID" value="MCM5671497.1"/>
    <property type="molecule type" value="Genomic_DNA"/>
</dbReference>
<keyword evidence="4 6" id="KW-0689">Ribosomal protein</keyword>
<dbReference type="GO" id="GO:0022625">
    <property type="term" value="C:cytosolic large ribosomal subunit"/>
    <property type="evidence" value="ECO:0007669"/>
    <property type="project" value="UniProtKB-UniRule"/>
</dbReference>
<feature type="domain" description="Large ribosomal subunit protein uL6 alpha-beta" evidence="9">
    <location>
        <begin position="11"/>
        <end position="82"/>
    </location>
</feature>
<reference evidence="10 15" key="4">
    <citation type="submission" date="2022-06" db="EMBL/GenBank/DDBJ databases">
        <title>Staphylococcus hominis ShoR14 genome sequence.</title>
        <authorList>
            <person name="Yeo C.C."/>
            <person name="Chew C.H."/>
            <person name="Che Hamzah A.M."/>
            <person name="Al-Trad E.I."/>
        </authorList>
    </citation>
    <scope>NUCLEOTIDE SEQUENCE [LARGE SCALE GENOMIC DNA]</scope>
    <source>
        <strain evidence="10 15">ShoR14</strain>
    </source>
</reference>
<evidence type="ECO:0000256" key="2">
    <source>
        <dbReference type="ARBA" id="ARBA00022730"/>
    </source>
</evidence>
<dbReference type="Proteomes" id="UP000665944">
    <property type="component" value="Unassembled WGS sequence"/>
</dbReference>
<dbReference type="Proteomes" id="UP000241540">
    <property type="component" value="Unassembled WGS sequence"/>
</dbReference>
<dbReference type="InterPro" id="IPR020040">
    <property type="entry name" value="Ribosomal_uL6_a/b-dom"/>
</dbReference>
<dbReference type="InterPro" id="IPR002358">
    <property type="entry name" value="Ribosomal_uL6_CS"/>
</dbReference>
<dbReference type="PIRSF" id="PIRSF002162">
    <property type="entry name" value="Ribosomal_L6"/>
    <property type="match status" value="1"/>
</dbReference>
<protein>
    <recommendedName>
        <fullName evidence="6">Large ribosomal subunit protein uL6</fullName>
    </recommendedName>
</protein>
<dbReference type="InterPro" id="IPR019906">
    <property type="entry name" value="Ribosomal_uL6_bac-type"/>
</dbReference>
<evidence type="ECO:0000256" key="5">
    <source>
        <dbReference type="ARBA" id="ARBA00023274"/>
    </source>
</evidence>
<evidence type="ECO:0000313" key="15">
    <source>
        <dbReference type="Proteomes" id="UP000665944"/>
    </source>
</evidence>
<evidence type="ECO:0000313" key="13">
    <source>
        <dbReference type="Proteomes" id="UP000241540"/>
    </source>
</evidence>
<dbReference type="GO" id="GO:0003735">
    <property type="term" value="F:structural constituent of ribosome"/>
    <property type="evidence" value="ECO:0007669"/>
    <property type="project" value="UniProtKB-UniRule"/>
</dbReference>
<dbReference type="NCBIfam" id="TIGR03654">
    <property type="entry name" value="L6_bact"/>
    <property type="match status" value="1"/>
</dbReference>
<evidence type="ECO:0000256" key="4">
    <source>
        <dbReference type="ARBA" id="ARBA00022980"/>
    </source>
</evidence>
<evidence type="ECO:0000256" key="3">
    <source>
        <dbReference type="ARBA" id="ARBA00022884"/>
    </source>
</evidence>
<dbReference type="PANTHER" id="PTHR11655">
    <property type="entry name" value="60S/50S RIBOSOMAL PROTEIN L6/L9"/>
    <property type="match status" value="1"/>
</dbReference>
<proteinExistence type="inferred from homology"/>
<gene>
    <name evidence="6 10" type="primary">rplF</name>
    <name evidence="11" type="ORF">BUZ51_03750</name>
    <name evidence="12" type="ORF">FOB69_02090</name>
    <name evidence="10" type="ORF">J7T32_001785</name>
</gene>
<comment type="function">
    <text evidence="6 8">This protein binds to the 23S rRNA, and is important in its secondary structure. It is located near the subunit interface in the base of the L7/L12 stalk, and near the tRNA binding site of the peptidyltransferase center.</text>
</comment>
<dbReference type="eggNOG" id="COG0097">
    <property type="taxonomic scope" value="Bacteria"/>
</dbReference>
<dbReference type="SUPFAM" id="SSF56053">
    <property type="entry name" value="Ribosomal protein L6"/>
    <property type="match status" value="2"/>
</dbReference>
<evidence type="ECO:0000256" key="7">
    <source>
        <dbReference type="RuleBase" id="RU003869"/>
    </source>
</evidence>
<dbReference type="PANTHER" id="PTHR11655:SF14">
    <property type="entry name" value="LARGE RIBOSOMAL SUBUNIT PROTEIN UL6M"/>
    <property type="match status" value="1"/>
</dbReference>
<dbReference type="InterPro" id="IPR000702">
    <property type="entry name" value="Ribosomal_uL6-like"/>
</dbReference>
<evidence type="ECO:0000313" key="10">
    <source>
        <dbReference type="EMBL" id="MCM5671497.1"/>
    </source>
</evidence>
<dbReference type="EMBL" id="CP054550">
    <property type="protein sequence ID" value="QKQ28601.1"/>
    <property type="molecule type" value="Genomic_DNA"/>
</dbReference>